<evidence type="ECO:0000313" key="5">
    <source>
        <dbReference type="Proteomes" id="UP001372526"/>
    </source>
</evidence>
<dbReference type="GO" id="GO:0005524">
    <property type="term" value="F:ATP binding"/>
    <property type="evidence" value="ECO:0007669"/>
    <property type="project" value="UniProtKB-KW"/>
</dbReference>
<dbReference type="RefSeq" id="WP_336472449.1">
    <property type="nucleotide sequence ID" value="NZ_JBAWSX010000005.1"/>
</dbReference>
<protein>
    <submittedName>
        <fullName evidence="4">ATP-binding cassette domain-containing protein</fullName>
    </submittedName>
</protein>
<gene>
    <name evidence="4" type="ORF">WAZ07_10825</name>
</gene>
<dbReference type="InterPro" id="IPR003593">
    <property type="entry name" value="AAA+_ATPase"/>
</dbReference>
<dbReference type="PANTHER" id="PTHR43394:SF1">
    <property type="entry name" value="ATP-BINDING CASSETTE SUB-FAMILY B MEMBER 10, MITOCHONDRIAL"/>
    <property type="match status" value="1"/>
</dbReference>
<comment type="caution">
    <text evidence="4">The sequence shown here is derived from an EMBL/GenBank/DDBJ whole genome shotgun (WGS) entry which is preliminary data.</text>
</comment>
<accession>A0ABU8FIS0</accession>
<dbReference type="EMBL" id="JBAWSX010000005">
    <property type="protein sequence ID" value="MEI4801814.1"/>
    <property type="molecule type" value="Genomic_DNA"/>
</dbReference>
<dbReference type="InterPro" id="IPR003439">
    <property type="entry name" value="ABC_transporter-like_ATP-bd"/>
</dbReference>
<keyword evidence="1" id="KW-0547">Nucleotide-binding</keyword>
<dbReference type="InterPro" id="IPR017871">
    <property type="entry name" value="ABC_transporter-like_CS"/>
</dbReference>
<dbReference type="PROSITE" id="PS50893">
    <property type="entry name" value="ABC_TRANSPORTER_2"/>
    <property type="match status" value="1"/>
</dbReference>
<sequence>MNIQELQVAGASFVRVNDLFMTKSSLKYGEETLDSSKPLHIKFNNVDFQYKEGIDVLKDVSIQVDGGRTLGVLGHTGSGKTSLARLIVRMYDIKSGEILLNNKNITLIREEEIAKNIAYITQDVQILTATVRDNITLFNKDIKDEDIIKIIYELGFQDWYESLSNGLDTYLELGSKSLSSGEAQLLSFIRVFHKKPTLIIFDEATSRVDSATEQLIDSALDKLLKNRTCIIIAHRLSTLNRAQDILLLENGKVVEFGERKTLLEDESTKYHQLLQRGVEEVLV</sequence>
<evidence type="ECO:0000256" key="1">
    <source>
        <dbReference type="ARBA" id="ARBA00022741"/>
    </source>
</evidence>
<dbReference type="PROSITE" id="PS00211">
    <property type="entry name" value="ABC_TRANSPORTER_1"/>
    <property type="match status" value="1"/>
</dbReference>
<dbReference type="Proteomes" id="UP001372526">
    <property type="component" value="Unassembled WGS sequence"/>
</dbReference>
<dbReference type="Gene3D" id="3.40.50.300">
    <property type="entry name" value="P-loop containing nucleotide triphosphate hydrolases"/>
    <property type="match status" value="1"/>
</dbReference>
<name>A0ABU8FIS0_9BACI</name>
<keyword evidence="2 4" id="KW-0067">ATP-binding</keyword>
<dbReference type="SMART" id="SM00382">
    <property type="entry name" value="AAA"/>
    <property type="match status" value="1"/>
</dbReference>
<dbReference type="SUPFAM" id="SSF52540">
    <property type="entry name" value="P-loop containing nucleoside triphosphate hydrolases"/>
    <property type="match status" value="1"/>
</dbReference>
<dbReference type="InterPro" id="IPR027417">
    <property type="entry name" value="P-loop_NTPase"/>
</dbReference>
<dbReference type="Pfam" id="PF00005">
    <property type="entry name" value="ABC_tran"/>
    <property type="match status" value="1"/>
</dbReference>
<evidence type="ECO:0000256" key="2">
    <source>
        <dbReference type="ARBA" id="ARBA00022840"/>
    </source>
</evidence>
<evidence type="ECO:0000259" key="3">
    <source>
        <dbReference type="PROSITE" id="PS50893"/>
    </source>
</evidence>
<dbReference type="InterPro" id="IPR039421">
    <property type="entry name" value="Type_1_exporter"/>
</dbReference>
<organism evidence="4 5">
    <name type="scientific">Bacillus bruguierae</name>
    <dbReference type="NCBI Taxonomy" id="3127667"/>
    <lineage>
        <taxon>Bacteria</taxon>
        <taxon>Bacillati</taxon>
        <taxon>Bacillota</taxon>
        <taxon>Bacilli</taxon>
        <taxon>Bacillales</taxon>
        <taxon>Bacillaceae</taxon>
        <taxon>Bacillus</taxon>
    </lineage>
</organism>
<feature type="domain" description="ABC transporter" evidence="3">
    <location>
        <begin position="41"/>
        <end position="275"/>
    </location>
</feature>
<dbReference type="PANTHER" id="PTHR43394">
    <property type="entry name" value="ATP-DEPENDENT PERMEASE MDL1, MITOCHONDRIAL"/>
    <property type="match status" value="1"/>
</dbReference>
<reference evidence="4 5" key="1">
    <citation type="submission" date="2024-01" db="EMBL/GenBank/DDBJ databases">
        <title>Seven novel Bacillus-like species.</title>
        <authorList>
            <person name="Liu G."/>
        </authorList>
    </citation>
    <scope>NUCLEOTIDE SEQUENCE [LARGE SCALE GENOMIC DNA]</scope>
    <source>
        <strain evidence="4 5">FJAT-51639</strain>
    </source>
</reference>
<keyword evidence="5" id="KW-1185">Reference proteome</keyword>
<evidence type="ECO:0000313" key="4">
    <source>
        <dbReference type="EMBL" id="MEI4801814.1"/>
    </source>
</evidence>
<proteinExistence type="predicted"/>